<name>A0A1C0Y6X5_9BACL</name>
<keyword evidence="2" id="KW-1185">Reference proteome</keyword>
<accession>A0A1C0Y6X5</accession>
<dbReference type="Proteomes" id="UP000093199">
    <property type="component" value="Unassembled WGS sequence"/>
</dbReference>
<dbReference type="OrthoDB" id="9153118at2"/>
<reference evidence="1 2" key="1">
    <citation type="submission" date="2016-07" db="EMBL/GenBank/DDBJ databases">
        <title>Caryophanon tenue genome sequencing.</title>
        <authorList>
            <person name="Verma A."/>
            <person name="Pal Y."/>
            <person name="Krishnamurthi S."/>
        </authorList>
    </citation>
    <scope>NUCLEOTIDE SEQUENCE [LARGE SCALE GENOMIC DNA]</scope>
    <source>
        <strain evidence="1 2">DSM 14152</strain>
    </source>
</reference>
<proteinExistence type="predicted"/>
<dbReference type="RefSeq" id="WP_066547596.1">
    <property type="nucleotide sequence ID" value="NZ_MASJ01000039.1"/>
</dbReference>
<dbReference type="STRING" id="33978.A6M13_05775"/>
<dbReference type="Pfam" id="PF04245">
    <property type="entry name" value="NA37"/>
    <property type="match status" value="1"/>
</dbReference>
<protein>
    <recommendedName>
        <fullName evidence="3">Nucleoid-associated protein</fullName>
    </recommendedName>
</protein>
<evidence type="ECO:0000313" key="1">
    <source>
        <dbReference type="EMBL" id="OCS82908.1"/>
    </source>
</evidence>
<comment type="caution">
    <text evidence="1">The sequence shown here is derived from an EMBL/GenBank/DDBJ whole genome shotgun (WGS) entry which is preliminary data.</text>
</comment>
<gene>
    <name evidence="1" type="ORF">A6M13_05775</name>
</gene>
<dbReference type="EMBL" id="MASJ01000039">
    <property type="protein sequence ID" value="OCS82908.1"/>
    <property type="molecule type" value="Genomic_DNA"/>
</dbReference>
<dbReference type="InterPro" id="IPR007358">
    <property type="entry name" value="Nucleoid_associated_NdpA"/>
</dbReference>
<dbReference type="AlphaFoldDB" id="A0A1C0Y6X5"/>
<dbReference type="GO" id="GO:0009295">
    <property type="term" value="C:nucleoid"/>
    <property type="evidence" value="ECO:0007669"/>
    <property type="project" value="InterPro"/>
</dbReference>
<evidence type="ECO:0000313" key="2">
    <source>
        <dbReference type="Proteomes" id="UP000093199"/>
    </source>
</evidence>
<sequence length="335" mass="38819">MIEVSDSKLSRYAIHYVGNANNDTVRLSDTIFTDMSMELEAAWTTVAFQKFEQLDEYRFTHASNIHMNEMYAYATEIFRNESEFLSQSQHIATHLHNASQHPNIKSGELFIGLFDNCTWVDRTVRVLAIMKIDEKDTFIDVKQADGVLAIQDVEGISLKRVNNTALIVDFGNDTPSVFIRTKKKDDVVYWTERFLHVNVADESYHKTTEALQACKKFITKEDFTNTEKLTYLAKTLEYFEKEESFLPTTYVEEVFEAPNEAQRDTLLTMIAPLATDISLTAVEKVQKSYKRKIKLDDHIEIHVAMRDASDVEKYIESGIDEQGRKYYKVFFDEEQ</sequence>
<evidence type="ECO:0008006" key="3">
    <source>
        <dbReference type="Google" id="ProtNLM"/>
    </source>
</evidence>
<organism evidence="1 2">
    <name type="scientific">Caryophanon tenue</name>
    <dbReference type="NCBI Taxonomy" id="33978"/>
    <lineage>
        <taxon>Bacteria</taxon>
        <taxon>Bacillati</taxon>
        <taxon>Bacillota</taxon>
        <taxon>Bacilli</taxon>
        <taxon>Bacillales</taxon>
        <taxon>Caryophanaceae</taxon>
        <taxon>Caryophanon</taxon>
    </lineage>
</organism>